<dbReference type="Proteomes" id="UP000053732">
    <property type="component" value="Unassembled WGS sequence"/>
</dbReference>
<protein>
    <submittedName>
        <fullName evidence="1">Str. FM013</fullName>
    </submittedName>
</protein>
<sequence length="87" mass="9823">MNASGKNVSDSVCGFRWTGSDPLSISTQASDIFLHMLALIFPREVPWIEFRFARFDRTSGENIGEDFFFPPRVELPWRTSVGYAGSC</sequence>
<accession>A0A0G4PYD6</accession>
<dbReference type="AlphaFoldDB" id="A0A0G4PYD6"/>
<organism evidence="1 2">
    <name type="scientific">Penicillium camemberti (strain FM 013)</name>
    <dbReference type="NCBI Taxonomy" id="1429867"/>
    <lineage>
        <taxon>Eukaryota</taxon>
        <taxon>Fungi</taxon>
        <taxon>Dikarya</taxon>
        <taxon>Ascomycota</taxon>
        <taxon>Pezizomycotina</taxon>
        <taxon>Eurotiomycetes</taxon>
        <taxon>Eurotiomycetidae</taxon>
        <taxon>Eurotiales</taxon>
        <taxon>Aspergillaceae</taxon>
        <taxon>Penicillium</taxon>
    </lineage>
</organism>
<evidence type="ECO:0000313" key="1">
    <source>
        <dbReference type="EMBL" id="CRL31339.1"/>
    </source>
</evidence>
<proteinExistence type="predicted"/>
<gene>
    <name evidence="1" type="ORF">PCAMFM013_S123g000004</name>
</gene>
<reference evidence="1 2" key="1">
    <citation type="journal article" date="2014" name="Nat. Commun.">
        <title>Multiple recent horizontal transfers of a large genomic region in cheese making fungi.</title>
        <authorList>
            <person name="Cheeseman K."/>
            <person name="Ropars J."/>
            <person name="Renault P."/>
            <person name="Dupont J."/>
            <person name="Gouzy J."/>
            <person name="Branca A."/>
            <person name="Abraham A.L."/>
            <person name="Ceppi M."/>
            <person name="Conseiller E."/>
            <person name="Debuchy R."/>
            <person name="Malagnac F."/>
            <person name="Goarin A."/>
            <person name="Silar P."/>
            <person name="Lacoste S."/>
            <person name="Sallet E."/>
            <person name="Bensimon A."/>
            <person name="Giraud T."/>
            <person name="Brygoo Y."/>
        </authorList>
    </citation>
    <scope>NUCLEOTIDE SEQUENCE [LARGE SCALE GENOMIC DNA]</scope>
    <source>
        <strain evidence="2">FM 013</strain>
    </source>
</reference>
<dbReference type="EMBL" id="HG793254">
    <property type="protein sequence ID" value="CRL31339.1"/>
    <property type="molecule type" value="Genomic_DNA"/>
</dbReference>
<name>A0A0G4PYD6_PENC3</name>
<evidence type="ECO:0000313" key="2">
    <source>
        <dbReference type="Proteomes" id="UP000053732"/>
    </source>
</evidence>
<keyword evidence="2" id="KW-1185">Reference proteome</keyword>